<proteinExistence type="predicted"/>
<dbReference type="Proteomes" id="UP000257131">
    <property type="component" value="Unassembled WGS sequence"/>
</dbReference>
<comment type="caution">
    <text evidence="2">The sequence shown here is derived from an EMBL/GenBank/DDBJ whole genome shotgun (WGS) entry which is preliminary data.</text>
</comment>
<evidence type="ECO:0000256" key="1">
    <source>
        <dbReference type="SAM" id="MobiDB-lite"/>
    </source>
</evidence>
<dbReference type="AlphaFoldDB" id="A0A3D9BYI3"/>
<evidence type="ECO:0000313" key="2">
    <source>
        <dbReference type="EMBL" id="REC58411.1"/>
    </source>
</evidence>
<feature type="compositionally biased region" description="Pro residues" evidence="1">
    <location>
        <begin position="529"/>
        <end position="544"/>
    </location>
</feature>
<name>A0A3D9BYI3_9RHOB</name>
<protein>
    <recommendedName>
        <fullName evidence="4">Translation initiation factor 2</fullName>
    </recommendedName>
</protein>
<feature type="compositionally biased region" description="Basic and acidic residues" evidence="1">
    <location>
        <begin position="316"/>
        <end position="326"/>
    </location>
</feature>
<reference evidence="2 3" key="1">
    <citation type="journal article" date="2017" name="Int. J. Syst. Evol. Microbiol.">
        <title>Rhodosalinus sediminis gen. nov., sp. nov., isolated from marine saltern.</title>
        <authorList>
            <person name="Guo L.Y."/>
            <person name="Ling S.K."/>
            <person name="Li C.M."/>
            <person name="Chen G.J."/>
            <person name="Du Z.J."/>
        </authorList>
    </citation>
    <scope>NUCLEOTIDE SEQUENCE [LARGE SCALE GENOMIC DNA]</scope>
    <source>
        <strain evidence="2 3">WDN1C137</strain>
    </source>
</reference>
<organism evidence="2 3">
    <name type="scientific">Rhodosalinus sediminis</name>
    <dbReference type="NCBI Taxonomy" id="1940533"/>
    <lineage>
        <taxon>Bacteria</taxon>
        <taxon>Pseudomonadati</taxon>
        <taxon>Pseudomonadota</taxon>
        <taxon>Alphaproteobacteria</taxon>
        <taxon>Rhodobacterales</taxon>
        <taxon>Paracoccaceae</taxon>
        <taxon>Rhodosalinus</taxon>
    </lineage>
</organism>
<dbReference type="RefSeq" id="WP_115978211.1">
    <property type="nucleotide sequence ID" value="NZ_QOHR01000002.1"/>
</dbReference>
<feature type="compositionally biased region" description="Low complexity" evidence="1">
    <location>
        <begin position="264"/>
        <end position="281"/>
    </location>
</feature>
<accession>A0A3D9BYI3</accession>
<feature type="compositionally biased region" description="Low complexity" evidence="1">
    <location>
        <begin position="748"/>
        <end position="757"/>
    </location>
</feature>
<feature type="compositionally biased region" description="Low complexity" evidence="1">
    <location>
        <begin position="221"/>
        <end position="240"/>
    </location>
</feature>
<feature type="compositionally biased region" description="Low complexity" evidence="1">
    <location>
        <begin position="562"/>
        <end position="577"/>
    </location>
</feature>
<keyword evidence="3" id="KW-1185">Reference proteome</keyword>
<feature type="compositionally biased region" description="Low complexity" evidence="1">
    <location>
        <begin position="713"/>
        <end position="734"/>
    </location>
</feature>
<evidence type="ECO:0000313" key="3">
    <source>
        <dbReference type="Proteomes" id="UP000257131"/>
    </source>
</evidence>
<dbReference type="EMBL" id="QOHR01000002">
    <property type="protein sequence ID" value="REC58411.1"/>
    <property type="molecule type" value="Genomic_DNA"/>
</dbReference>
<dbReference type="OrthoDB" id="7870459at2"/>
<feature type="compositionally biased region" description="Pro residues" evidence="1">
    <location>
        <begin position="654"/>
        <end position="664"/>
    </location>
</feature>
<feature type="compositionally biased region" description="Acidic residues" evidence="1">
    <location>
        <begin position="738"/>
        <end position="747"/>
    </location>
</feature>
<gene>
    <name evidence="2" type="ORF">DRV84_02270</name>
</gene>
<feature type="compositionally biased region" description="Basic and acidic residues" evidence="1">
    <location>
        <begin position="703"/>
        <end position="712"/>
    </location>
</feature>
<feature type="compositionally biased region" description="Basic and acidic residues" evidence="1">
    <location>
        <begin position="473"/>
        <end position="491"/>
    </location>
</feature>
<feature type="region of interest" description="Disordered" evidence="1">
    <location>
        <begin position="525"/>
        <end position="620"/>
    </location>
</feature>
<feature type="compositionally biased region" description="Low complexity" evidence="1">
    <location>
        <begin position="432"/>
        <end position="469"/>
    </location>
</feature>
<feature type="region of interest" description="Disordered" evidence="1">
    <location>
        <begin position="639"/>
        <end position="665"/>
    </location>
</feature>
<feature type="compositionally biased region" description="Low complexity" evidence="1">
    <location>
        <begin position="765"/>
        <end position="775"/>
    </location>
</feature>
<feature type="compositionally biased region" description="Low complexity" evidence="1">
    <location>
        <begin position="188"/>
        <end position="197"/>
    </location>
</feature>
<feature type="region of interest" description="Disordered" evidence="1">
    <location>
        <begin position="175"/>
        <end position="497"/>
    </location>
</feature>
<feature type="region of interest" description="Disordered" evidence="1">
    <location>
        <begin position="686"/>
        <end position="807"/>
    </location>
</feature>
<sequence>MKPDFALSLTFDGIALLLRGPDGWLRVGEVPLEAADLAGALADLRQRARALRPDGLLTKLIIPDAQIRYQAIETGAVDDRLRARLVRDALDGATPYAVEELVFDWQAEGARTHVAAVARETLEEAEAFALEHRFNPVAFVAAPQGGGFAREVSFGETASAGDFLARGARVERDAAPVRVTGDAPLPAPEAAGAEGNPSSASTSAGATHDPASGMRPPPADAPATGPDGTDAASPDAHPDASPAPAPEGGPRQGSATDAPPRPPGTAAEGAAAPPDGEAVPGPDEPPAATRGAPRRDTEPPRATAPRLSATPPSRGDAADRGQRTATDRPAIAPRGGTHSPEDTPAAPDPDAPAGPEEPRPGPQTPVPEFRSTRRAGGEDGPPPAVSLRRAPEARAHGAQPPRSEATPGQRPPPGTPTPEATARRDRILRHIAAAQAGAPDAGTGDAGTGPDADLPPQAAPPRAAAPAGPEGDEALHLTRFGERAARRGPDRRPRRRGARIAAVALVGVIGLGASAALLAPDALSRLIPGAPPAPVATVAPPPAPSVAETARDGPAGTTDAQRPTPSDARPTDTAPAARPDRPAEPPAPAPRPLDTDEAAARYAATGLWQKAPERPGAPAAGSLAGLAVAGIDAAVPAPKAGVLRPPERATDAPPESPAVPPPPGTVFDLDARGLVVATPEGALTPQGVRVIAGRPPVAPPERATPEERRAAEAARAAAARRAALEGLRPLARPAGLGPDDEEAEAPAEADPLAALDPPLRPGDITPEAPDATAEAPDGDDGAGRETVDGDAGTRQAVRASPEPAVRPGSLAEVVAAAPALPAPATAQSVAPDIPSNASVARAATEADAIDLRRVNLIGVYGEPANRRALVRLSDGRYEKVQVGDRLDGGRISAIGEDQLRYVKDGRNLVLRMPQG</sequence>
<evidence type="ECO:0008006" key="4">
    <source>
        <dbReference type="Google" id="ProtNLM"/>
    </source>
</evidence>